<dbReference type="Proteomes" id="UP000523000">
    <property type="component" value="Unassembled WGS sequence"/>
</dbReference>
<dbReference type="EMBL" id="JACHVS010000002">
    <property type="protein sequence ID" value="MBB2996572.1"/>
    <property type="molecule type" value="Genomic_DNA"/>
</dbReference>
<dbReference type="AlphaFoldDB" id="A0A839QTH1"/>
<name>A0A839QTH1_9MICC</name>
<protein>
    <submittedName>
        <fullName evidence="2">Alkyl hydroperoxide reductase subunit AhpF</fullName>
    </submittedName>
</protein>
<dbReference type="Gene3D" id="3.50.50.60">
    <property type="entry name" value="FAD/NAD(P)-binding domain"/>
    <property type="match status" value="1"/>
</dbReference>
<sequence length="150" mass="15729">MLELLAGSRFAEPVMRDVARAAGLEVDPADLDYDLVILGCGPARLPAAVNGAAEGLRSVVIVCLDSGGQTGTSARIENWTGFRYGISGDDLAGRALTQARHLGAESMVTRTARMIDTRSHSLVLAGETGCGPRLPSSPRRSNGGHCRSPR</sequence>
<proteinExistence type="predicted"/>
<reference evidence="2 3" key="1">
    <citation type="submission" date="2020-08" db="EMBL/GenBank/DDBJ databases">
        <title>Sequencing the genomes of 1000 actinobacteria strains.</title>
        <authorList>
            <person name="Klenk H.-P."/>
        </authorList>
    </citation>
    <scope>NUCLEOTIDE SEQUENCE [LARGE SCALE GENOMIC DNA]</scope>
    <source>
        <strain evidence="2 3">DSM 22826</strain>
    </source>
</reference>
<organism evidence="2 3">
    <name type="scientific">Paeniglutamicibacter cryotolerans</name>
    <dbReference type="NCBI Taxonomy" id="670079"/>
    <lineage>
        <taxon>Bacteria</taxon>
        <taxon>Bacillati</taxon>
        <taxon>Actinomycetota</taxon>
        <taxon>Actinomycetes</taxon>
        <taxon>Micrococcales</taxon>
        <taxon>Micrococcaceae</taxon>
        <taxon>Paeniglutamicibacter</taxon>
    </lineage>
</organism>
<evidence type="ECO:0000256" key="1">
    <source>
        <dbReference type="SAM" id="MobiDB-lite"/>
    </source>
</evidence>
<evidence type="ECO:0000313" key="2">
    <source>
        <dbReference type="EMBL" id="MBB2996572.1"/>
    </source>
</evidence>
<dbReference type="PRINTS" id="PR00469">
    <property type="entry name" value="PNDRDTASEII"/>
</dbReference>
<comment type="caution">
    <text evidence="2">The sequence shown here is derived from an EMBL/GenBank/DDBJ whole genome shotgun (WGS) entry which is preliminary data.</text>
</comment>
<dbReference type="InterPro" id="IPR036188">
    <property type="entry name" value="FAD/NAD-bd_sf"/>
</dbReference>
<dbReference type="SUPFAM" id="SSF51905">
    <property type="entry name" value="FAD/NAD(P)-binding domain"/>
    <property type="match status" value="1"/>
</dbReference>
<evidence type="ECO:0000313" key="3">
    <source>
        <dbReference type="Proteomes" id="UP000523000"/>
    </source>
</evidence>
<feature type="region of interest" description="Disordered" evidence="1">
    <location>
        <begin position="127"/>
        <end position="150"/>
    </location>
</feature>
<gene>
    <name evidence="2" type="ORF">E9229_002819</name>
</gene>
<dbReference type="RefSeq" id="WP_221184657.1">
    <property type="nucleotide sequence ID" value="NZ_BAABGK010000033.1"/>
</dbReference>
<accession>A0A839QTH1</accession>
<keyword evidence="3" id="KW-1185">Reference proteome</keyword>